<comment type="caution">
    <text evidence="1">The sequence shown here is derived from an EMBL/GenBank/DDBJ whole genome shotgun (WGS) entry which is preliminary data.</text>
</comment>
<dbReference type="Pfam" id="PF12787">
    <property type="entry name" value="EcsC"/>
    <property type="match status" value="1"/>
</dbReference>
<dbReference type="EMBL" id="QNRR01000006">
    <property type="protein sequence ID" value="RBP42383.1"/>
    <property type="molecule type" value="Genomic_DNA"/>
</dbReference>
<dbReference type="RefSeq" id="WP_113959520.1">
    <property type="nucleotide sequence ID" value="NZ_QNRR01000006.1"/>
</dbReference>
<sequence>MKSGSAPKDAASLMEWLMDKSVNGAAPLSTAENLAQEYLIDESYADDGARIDALIQWETTKNFTAGFITGLGGILTMPVSVPADMLASWLIQARMSAAIARICGFDLGSDRVQTFILASLAGDAVKDVGKAAGLDLTQGVTKAMMNKLSAEVVAEVQAQVGKRLMAAAAKKGAASLARGIPLLGGVVGGVFDATACNVVGRTAKALFYPRRKRRTA</sequence>
<dbReference type="OrthoDB" id="489316at2"/>
<name>A0A366HKU7_9BACT</name>
<evidence type="ECO:0000313" key="2">
    <source>
        <dbReference type="Proteomes" id="UP000253426"/>
    </source>
</evidence>
<reference evidence="1 2" key="1">
    <citation type="submission" date="2018-06" db="EMBL/GenBank/DDBJ databases">
        <title>Genomic Encyclopedia of Type Strains, Phase IV (KMG-IV): sequencing the most valuable type-strain genomes for metagenomic binning, comparative biology and taxonomic classification.</title>
        <authorList>
            <person name="Goeker M."/>
        </authorList>
    </citation>
    <scope>NUCLEOTIDE SEQUENCE [LARGE SCALE GENOMIC DNA]</scope>
    <source>
        <strain evidence="1 2">DSM 25532</strain>
    </source>
</reference>
<protein>
    <submittedName>
        <fullName evidence="1">EcsC family protein</fullName>
    </submittedName>
</protein>
<dbReference type="AlphaFoldDB" id="A0A366HKU7"/>
<keyword evidence="2" id="KW-1185">Reference proteome</keyword>
<dbReference type="InterPro" id="IPR024787">
    <property type="entry name" value="EcsC"/>
</dbReference>
<accession>A0A366HKU7</accession>
<evidence type="ECO:0000313" key="1">
    <source>
        <dbReference type="EMBL" id="RBP42383.1"/>
    </source>
</evidence>
<dbReference type="Proteomes" id="UP000253426">
    <property type="component" value="Unassembled WGS sequence"/>
</dbReference>
<organism evidence="1 2">
    <name type="scientific">Roseimicrobium gellanilyticum</name>
    <dbReference type="NCBI Taxonomy" id="748857"/>
    <lineage>
        <taxon>Bacteria</taxon>
        <taxon>Pseudomonadati</taxon>
        <taxon>Verrucomicrobiota</taxon>
        <taxon>Verrucomicrobiia</taxon>
        <taxon>Verrucomicrobiales</taxon>
        <taxon>Verrucomicrobiaceae</taxon>
        <taxon>Roseimicrobium</taxon>
    </lineage>
</organism>
<proteinExistence type="predicted"/>
<gene>
    <name evidence="1" type="ORF">DES53_10689</name>
</gene>